<keyword evidence="3" id="KW-1185">Reference proteome</keyword>
<proteinExistence type="predicted"/>
<organism evidence="2 3">
    <name type="scientific">Brevundimonas phage vB_BpoS-Kikimora</name>
    <dbReference type="NCBI Taxonomy" id="2948601"/>
    <lineage>
        <taxon>Viruses</taxon>
        <taxon>Duplodnaviria</taxon>
        <taxon>Heunggongvirae</taxon>
        <taxon>Uroviricota</taxon>
        <taxon>Caudoviricetes</taxon>
        <taxon>Jeanschmidtviridae</taxon>
        <taxon>Kikimoravirus</taxon>
        <taxon>Kikimoravirus kikimora</taxon>
    </lineage>
</organism>
<sequence length="86" mass="10166">MFGLFRYDPPRTVIYDEAAGQYHVRRPAQYPTHDNPYEYYDRSDRRWMPAKDQVLDAFSSESHARLYAAQNDKPPVDRGETDRIIA</sequence>
<evidence type="ECO:0000313" key="3">
    <source>
        <dbReference type="Proteomes" id="UP001056576"/>
    </source>
</evidence>
<feature type="compositionally biased region" description="Basic and acidic residues" evidence="1">
    <location>
        <begin position="74"/>
        <end position="86"/>
    </location>
</feature>
<protein>
    <submittedName>
        <fullName evidence="2">Uncharacterized protein</fullName>
    </submittedName>
</protein>
<feature type="region of interest" description="Disordered" evidence="1">
    <location>
        <begin position="66"/>
        <end position="86"/>
    </location>
</feature>
<name>A0A9E7MRQ6_9CAUD</name>
<evidence type="ECO:0000313" key="2">
    <source>
        <dbReference type="EMBL" id="USN15300.1"/>
    </source>
</evidence>
<dbReference type="EMBL" id="ON529857">
    <property type="protein sequence ID" value="USN15300.1"/>
    <property type="molecule type" value="Genomic_DNA"/>
</dbReference>
<dbReference type="Proteomes" id="UP001056576">
    <property type="component" value="Segment"/>
</dbReference>
<gene>
    <name evidence="2" type="ORF">KIKIMORA_01540</name>
</gene>
<evidence type="ECO:0000256" key="1">
    <source>
        <dbReference type="SAM" id="MobiDB-lite"/>
    </source>
</evidence>
<accession>A0A9E7MRQ6</accession>
<reference evidence="2 3" key="1">
    <citation type="submission" date="2022-05" db="EMBL/GenBank/DDBJ databases">
        <authorList>
            <person name="Friedrich I."/>
            <person name="Poehlein A."/>
            <person name="Schneider D."/>
            <person name="Hertel R."/>
            <person name="Daniel R."/>
        </authorList>
    </citation>
    <scope>NUCLEOTIDE SEQUENCE [LARGE SCALE GENOMIC DNA]</scope>
</reference>